<dbReference type="KEGG" id="tbs:A3L01_04345"/>
<dbReference type="SUPFAM" id="SSF49464">
    <property type="entry name" value="Carboxypeptidase regulatory domain-like"/>
    <property type="match status" value="1"/>
</dbReference>
<dbReference type="GeneID" id="33325974"/>
<dbReference type="AlphaFoldDB" id="A0A2Z2MFE4"/>
<name>A0A2Z2MFE4_9EURY</name>
<evidence type="ECO:0000259" key="3">
    <source>
        <dbReference type="Pfam" id="PF23374"/>
    </source>
</evidence>
<reference evidence="4 5" key="1">
    <citation type="submission" date="2016-04" db="EMBL/GenBank/DDBJ databases">
        <title>Complete genome sequence of Thermococcus barossii type strain SHCK-94.</title>
        <authorList>
            <person name="Oger P.M."/>
        </authorList>
    </citation>
    <scope>NUCLEOTIDE SEQUENCE [LARGE SCALE GENOMIC DNA]</scope>
    <source>
        <strain evidence="4 5">SHCK-94</strain>
    </source>
</reference>
<dbReference type="Pfam" id="PF10633">
    <property type="entry name" value="NPCBM_assoc"/>
    <property type="match status" value="1"/>
</dbReference>
<sequence length="709" mass="75458">MKRFLVVLLSLVLLSSLVAAQPYVTVFEGRISTGQTVAVGNCTITVVQAADGSYYLMLRNGSRILELKPFAFGTEIERDGLKILLGSYTAQGGFIVVSVKPDFVTSLRPEVGARASFNGNVVEITAVGNRTIDVSVNGVARTLEVNKSVVVDLIAVEYDGNAINIYAAKPASETVSMEYSVFYPYGKIRVSGPVDVPITITSTSDSELSLSLKVTSIPEGWRASFRYEGVEVEEITLPPKGSVTLSLHIEAAGSGTVGFVIGDFPGSIQVEAAAVDVSIPYLSLEAEAGQRLAIPVTFTGSGTVEFEPKEVPAGWTMYLTDGQYRLRSFTVSGTFSATLLIEIPRNATLGDHRLSFTVNGEEHGLTVQVYKTYLGQPARLTVILTDESGNPVRGWVSVGGKNITTSAAGSITVELPAGEYRLTASAPGAIPKEEKIKLGDGEEKTLRITLARAPYYFEAKVQNDVLTVQAGASATTEITVTNLGSNEDEYRITLEGLEAGWSYVVSQDPSGATPIGSLKVDPGESVSAYLVVIAPFNVASGEINARLVITGKETKREIPVTIKIENPATLSLDVDYPTLTVKAGGSTATKIWVDSMGTTVTNVKITAQAPNGWEVEAVPAMIPRVGPTREGNMIISEGPTNVELRIRVPKSAPAGTYTITVTATGDQAKAETVITVRVTQGSSSAYIGIVLLVVVFGIVIWLMRRVGRR</sequence>
<evidence type="ECO:0000313" key="5">
    <source>
        <dbReference type="Proteomes" id="UP000250272"/>
    </source>
</evidence>
<evidence type="ECO:0000259" key="2">
    <source>
        <dbReference type="Pfam" id="PF10633"/>
    </source>
</evidence>
<dbReference type="Proteomes" id="UP000250272">
    <property type="component" value="Chromosome"/>
</dbReference>
<dbReference type="InterPro" id="IPR008969">
    <property type="entry name" value="CarboxyPept-like_regulatory"/>
</dbReference>
<dbReference type="OrthoDB" id="110363at2157"/>
<gene>
    <name evidence="4" type="ORF">A3L01_04345</name>
</gene>
<accession>A0A2Z2MFE4</accession>
<dbReference type="InterPro" id="IPR018905">
    <property type="entry name" value="A-galactase_NEW3"/>
</dbReference>
<keyword evidence="1" id="KW-0472">Membrane</keyword>
<feature type="domain" description="Alpha-galactosidase NEW3" evidence="2">
    <location>
        <begin position="582"/>
        <end position="664"/>
    </location>
</feature>
<feature type="domain" description="Fibronectin-III type-like" evidence="3">
    <location>
        <begin position="361"/>
        <end position="428"/>
    </location>
</feature>
<dbReference type="PANTHER" id="PTHR39198">
    <property type="entry name" value="HYPOTHETICAL MEMBRANE PROTEIN, CONSERVED"/>
    <property type="match status" value="1"/>
</dbReference>
<dbReference type="Gene3D" id="2.60.40.10">
    <property type="entry name" value="Immunoglobulins"/>
    <property type="match status" value="1"/>
</dbReference>
<keyword evidence="1" id="KW-1133">Transmembrane helix</keyword>
<proteinExistence type="predicted"/>
<dbReference type="RefSeq" id="WP_088864655.1">
    <property type="nucleotide sequence ID" value="NZ_CP015101.1"/>
</dbReference>
<keyword evidence="1" id="KW-0812">Transmembrane</keyword>
<keyword evidence="5" id="KW-1185">Reference proteome</keyword>
<protein>
    <submittedName>
        <fullName evidence="4">Uncharacterized protein</fullName>
    </submittedName>
</protein>
<organism evidence="4 5">
    <name type="scientific">Thermococcus barossii</name>
    <dbReference type="NCBI Taxonomy" id="54077"/>
    <lineage>
        <taxon>Archaea</taxon>
        <taxon>Methanobacteriati</taxon>
        <taxon>Methanobacteriota</taxon>
        <taxon>Thermococci</taxon>
        <taxon>Thermococcales</taxon>
        <taxon>Thermococcaceae</taxon>
        <taxon>Thermococcus</taxon>
    </lineage>
</organism>
<evidence type="ECO:0000256" key="1">
    <source>
        <dbReference type="SAM" id="Phobius"/>
    </source>
</evidence>
<dbReference type="Gene3D" id="2.60.40.1120">
    <property type="entry name" value="Carboxypeptidase-like, regulatory domain"/>
    <property type="match status" value="1"/>
</dbReference>
<evidence type="ECO:0000313" key="4">
    <source>
        <dbReference type="EMBL" id="ASJ04636.1"/>
    </source>
</evidence>
<dbReference type="Pfam" id="PF23374">
    <property type="entry name" value="Fn3_arc"/>
    <property type="match status" value="1"/>
</dbReference>
<dbReference type="PANTHER" id="PTHR39198:SF1">
    <property type="entry name" value="ALPHA-GALACTOSIDASE NEW3 DOMAIN-CONTAINING PROTEIN"/>
    <property type="match status" value="1"/>
</dbReference>
<dbReference type="InterPro" id="IPR056397">
    <property type="entry name" value="Fn3_arc"/>
</dbReference>
<dbReference type="InterPro" id="IPR013783">
    <property type="entry name" value="Ig-like_fold"/>
</dbReference>
<feature type="transmembrane region" description="Helical" evidence="1">
    <location>
        <begin position="685"/>
        <end position="703"/>
    </location>
</feature>
<dbReference type="EMBL" id="CP015101">
    <property type="protein sequence ID" value="ASJ04636.1"/>
    <property type="molecule type" value="Genomic_DNA"/>
</dbReference>